<protein>
    <submittedName>
        <fullName evidence="1">Uncharacterized protein</fullName>
    </submittedName>
</protein>
<name>A0A538TR24_UNCEI</name>
<accession>A0A538TR24</accession>
<sequence>MSRLLLCLVVLGALAVARGRIETEGNLGRTDLFLSLGGGHSLPEAVEERALAGRSEAWYTPWLKVPA</sequence>
<dbReference type="Proteomes" id="UP000317691">
    <property type="component" value="Unassembled WGS sequence"/>
</dbReference>
<proteinExistence type="predicted"/>
<reference evidence="1 2" key="1">
    <citation type="journal article" date="2019" name="Nat. Microbiol.">
        <title>Mediterranean grassland soil C-N compound turnover is dependent on rainfall and depth, and is mediated by genomically divergent microorganisms.</title>
        <authorList>
            <person name="Diamond S."/>
            <person name="Andeer P.F."/>
            <person name="Li Z."/>
            <person name="Crits-Christoph A."/>
            <person name="Burstein D."/>
            <person name="Anantharaman K."/>
            <person name="Lane K.R."/>
            <person name="Thomas B.C."/>
            <person name="Pan C."/>
            <person name="Northen T.R."/>
            <person name="Banfield J.F."/>
        </authorList>
    </citation>
    <scope>NUCLEOTIDE SEQUENCE [LARGE SCALE GENOMIC DNA]</scope>
    <source>
        <strain evidence="1">WS_9</strain>
    </source>
</reference>
<organism evidence="1 2">
    <name type="scientific">Eiseniibacteriota bacterium</name>
    <dbReference type="NCBI Taxonomy" id="2212470"/>
    <lineage>
        <taxon>Bacteria</taxon>
        <taxon>Candidatus Eiseniibacteriota</taxon>
    </lineage>
</organism>
<dbReference type="EMBL" id="VBOZ01000010">
    <property type="protein sequence ID" value="TMQ66074.1"/>
    <property type="molecule type" value="Genomic_DNA"/>
</dbReference>
<comment type="caution">
    <text evidence="1">The sequence shown here is derived from an EMBL/GenBank/DDBJ whole genome shotgun (WGS) entry which is preliminary data.</text>
</comment>
<dbReference type="AlphaFoldDB" id="A0A538TR24"/>
<gene>
    <name evidence="1" type="ORF">E6K79_04230</name>
</gene>
<evidence type="ECO:0000313" key="2">
    <source>
        <dbReference type="Proteomes" id="UP000317691"/>
    </source>
</evidence>
<evidence type="ECO:0000313" key="1">
    <source>
        <dbReference type="EMBL" id="TMQ66074.1"/>
    </source>
</evidence>